<dbReference type="Proteomes" id="UP000184363">
    <property type="component" value="Unassembled WGS sequence"/>
</dbReference>
<dbReference type="SUPFAM" id="SSF56112">
    <property type="entry name" value="Protein kinase-like (PK-like)"/>
    <property type="match status" value="1"/>
</dbReference>
<dbReference type="Gene3D" id="3.90.1200.10">
    <property type="match status" value="1"/>
</dbReference>
<dbReference type="AlphaFoldDB" id="A0A1M6P4Q6"/>
<keyword evidence="2" id="KW-0418">Kinase</keyword>
<feature type="domain" description="Aminoglycoside phosphotransferase" evidence="1">
    <location>
        <begin position="76"/>
        <end position="284"/>
    </location>
</feature>
<reference evidence="2 3" key="1">
    <citation type="submission" date="2016-11" db="EMBL/GenBank/DDBJ databases">
        <authorList>
            <person name="Jaros S."/>
            <person name="Januszkiewicz K."/>
            <person name="Wedrychowicz H."/>
        </authorList>
    </citation>
    <scope>NUCLEOTIDE SEQUENCE [LARGE SCALE GENOMIC DNA]</scope>
    <source>
        <strain evidence="2 3">DSM 43832</strain>
    </source>
</reference>
<evidence type="ECO:0000313" key="2">
    <source>
        <dbReference type="EMBL" id="SHK02890.1"/>
    </source>
</evidence>
<gene>
    <name evidence="2" type="ORF">SAMN05443637_10245</name>
</gene>
<proteinExistence type="predicted"/>
<dbReference type="GO" id="GO:0016301">
    <property type="term" value="F:kinase activity"/>
    <property type="evidence" value="ECO:0007669"/>
    <property type="project" value="UniProtKB-KW"/>
</dbReference>
<protein>
    <submittedName>
        <fullName evidence="2">Predicted kinase, aminoglycoside phosphotransferase (APT) family</fullName>
    </submittedName>
</protein>
<dbReference type="InterPro" id="IPR002575">
    <property type="entry name" value="Aminoglycoside_PTrfase"/>
</dbReference>
<dbReference type="EMBL" id="FRAP01000002">
    <property type="protein sequence ID" value="SHK02890.1"/>
    <property type="molecule type" value="Genomic_DNA"/>
</dbReference>
<keyword evidence="2" id="KW-0808">Transferase</keyword>
<evidence type="ECO:0000313" key="3">
    <source>
        <dbReference type="Proteomes" id="UP000184363"/>
    </source>
</evidence>
<dbReference type="Pfam" id="PF01636">
    <property type="entry name" value="APH"/>
    <property type="match status" value="1"/>
</dbReference>
<dbReference type="STRING" id="1848.SAMN05443637_10245"/>
<organism evidence="2 3">
    <name type="scientific">Pseudonocardia thermophila</name>
    <dbReference type="NCBI Taxonomy" id="1848"/>
    <lineage>
        <taxon>Bacteria</taxon>
        <taxon>Bacillati</taxon>
        <taxon>Actinomycetota</taxon>
        <taxon>Actinomycetes</taxon>
        <taxon>Pseudonocardiales</taxon>
        <taxon>Pseudonocardiaceae</taxon>
        <taxon>Pseudonocardia</taxon>
    </lineage>
</organism>
<keyword evidence="3" id="KW-1185">Reference proteome</keyword>
<name>A0A1M6P4Q6_PSETH</name>
<dbReference type="InterPro" id="IPR011009">
    <property type="entry name" value="Kinase-like_dom_sf"/>
</dbReference>
<sequence length="347" mass="37430">MTPVELPGELAGVTAEWLSAALSQDRPGTRVATVRRGAPTVRFAAGVPLAVTYAANPAGLPEALYLKTTLGLDVGRLRAAAARETRFYTEFARTVPVRVPECFFAATDDRTGHSVLVLADLSGAARFGDPRRPLGVAELRDGLAQLALLHAAWWDAPPAGVEPYPGDLRPVVLGLLAGDGWRRALDRPAGSLVPQPLRSPALVVEATERMWRLQDGQAVTVLHGDPHLGNTYTGVDGRLGFLDWQALSAGPYAYDVTRYLVGSASVAVRRRYERELLLGYLEALRRRGVAQPPTPTEAWTAYRRNVLHGLRFLCTPPGTYPEAAIEAYVRRCVAAAEDLQALAALGL</sequence>
<accession>A0A1M6P4Q6</accession>
<evidence type="ECO:0000259" key="1">
    <source>
        <dbReference type="Pfam" id="PF01636"/>
    </source>
</evidence>